<protein>
    <recommendedName>
        <fullName evidence="6">RNA polymerase sigma factor</fullName>
    </recommendedName>
</protein>
<evidence type="ECO:0000313" key="9">
    <source>
        <dbReference type="EMBL" id="KCZ92249.1"/>
    </source>
</evidence>
<sequence length="206" mass="22883">MMTDHGPSLSGLAFADELERLIPELRAFARGLCRHTDLADDLVQDTCLKAWSAIDSFRTGAAMRPWLFRILRNEFYQYSRRAWRSTPLEPDHAEQVLVAPECLESKSDFRIMQRAIDALPPQQRDALLLVVAAGFTYQEAGEICDCSDGTIKSRVSRARDAVVHQMTQAGMGRGQPQPSEGAGWTGDLDGMIAYIERLADSPGRVA</sequence>
<dbReference type="GO" id="GO:0003677">
    <property type="term" value="F:DNA binding"/>
    <property type="evidence" value="ECO:0007669"/>
    <property type="project" value="UniProtKB-KW"/>
</dbReference>
<dbReference type="NCBIfam" id="TIGR02937">
    <property type="entry name" value="sigma70-ECF"/>
    <property type="match status" value="1"/>
</dbReference>
<dbReference type="GO" id="GO:0006352">
    <property type="term" value="P:DNA-templated transcription initiation"/>
    <property type="evidence" value="ECO:0007669"/>
    <property type="project" value="InterPro"/>
</dbReference>
<feature type="domain" description="RNA polymerase sigma-70 region 2" evidence="7">
    <location>
        <begin position="19"/>
        <end position="84"/>
    </location>
</feature>
<evidence type="ECO:0000256" key="1">
    <source>
        <dbReference type="ARBA" id="ARBA00010641"/>
    </source>
</evidence>
<dbReference type="Pfam" id="PF08281">
    <property type="entry name" value="Sigma70_r4_2"/>
    <property type="match status" value="1"/>
</dbReference>
<evidence type="ECO:0000259" key="8">
    <source>
        <dbReference type="Pfam" id="PF08281"/>
    </source>
</evidence>
<dbReference type="InterPro" id="IPR013325">
    <property type="entry name" value="RNA_pol_sigma_r2"/>
</dbReference>
<evidence type="ECO:0000256" key="2">
    <source>
        <dbReference type="ARBA" id="ARBA00023015"/>
    </source>
</evidence>
<dbReference type="EMBL" id="ARYK01000004">
    <property type="protein sequence ID" value="KCZ92249.1"/>
    <property type="molecule type" value="Genomic_DNA"/>
</dbReference>
<dbReference type="PROSITE" id="PS01063">
    <property type="entry name" value="SIGMA70_ECF"/>
    <property type="match status" value="1"/>
</dbReference>
<dbReference type="SUPFAM" id="SSF88659">
    <property type="entry name" value="Sigma3 and sigma4 domains of RNA polymerase sigma factors"/>
    <property type="match status" value="1"/>
</dbReference>
<gene>
    <name evidence="9" type="ORF">HJO_09449</name>
</gene>
<proteinExistence type="inferred from homology"/>
<dbReference type="InterPro" id="IPR013324">
    <property type="entry name" value="RNA_pol_sigma_r3/r4-like"/>
</dbReference>
<dbReference type="Pfam" id="PF04542">
    <property type="entry name" value="Sigma70_r2"/>
    <property type="match status" value="1"/>
</dbReference>
<dbReference type="OrthoDB" id="9803470at2"/>
<dbReference type="InterPro" id="IPR013249">
    <property type="entry name" value="RNA_pol_sigma70_r4_t2"/>
</dbReference>
<comment type="similarity">
    <text evidence="1 6">Belongs to the sigma-70 factor family. ECF subfamily.</text>
</comment>
<dbReference type="RefSeq" id="WP_051618465.1">
    <property type="nucleotide sequence ID" value="NZ_ARYK01000004.1"/>
</dbReference>
<comment type="caution">
    <text evidence="9">The sequence shown here is derived from an EMBL/GenBank/DDBJ whole genome shotgun (WGS) entry which is preliminary data.</text>
</comment>
<dbReference type="Gene3D" id="1.10.10.10">
    <property type="entry name" value="Winged helix-like DNA-binding domain superfamily/Winged helix DNA-binding domain"/>
    <property type="match status" value="1"/>
</dbReference>
<evidence type="ECO:0000256" key="4">
    <source>
        <dbReference type="ARBA" id="ARBA00023125"/>
    </source>
</evidence>
<dbReference type="InterPro" id="IPR036388">
    <property type="entry name" value="WH-like_DNA-bd_sf"/>
</dbReference>
<reference evidence="9 10" key="1">
    <citation type="journal article" date="2014" name="Antonie Van Leeuwenhoek">
        <title>Hyphomonas beringensis sp. nov. and Hyphomonas chukchiensis sp. nov., isolated from surface seawater of the Bering Sea and Chukchi Sea.</title>
        <authorList>
            <person name="Li C."/>
            <person name="Lai Q."/>
            <person name="Li G."/>
            <person name="Dong C."/>
            <person name="Wang J."/>
            <person name="Liao Y."/>
            <person name="Shao Z."/>
        </authorList>
    </citation>
    <scope>NUCLEOTIDE SEQUENCE [LARGE SCALE GENOMIC DNA]</scope>
    <source>
        <strain evidence="9 10">MHS-2</strain>
    </source>
</reference>
<dbReference type="InterPro" id="IPR000838">
    <property type="entry name" value="RNA_pol_sigma70_ECF_CS"/>
</dbReference>
<dbReference type="PANTHER" id="PTHR43133:SF25">
    <property type="entry name" value="RNA POLYMERASE SIGMA FACTOR RFAY-RELATED"/>
    <property type="match status" value="1"/>
</dbReference>
<dbReference type="AlphaFoldDB" id="A0A059FNM4"/>
<dbReference type="Gene3D" id="1.10.1740.10">
    <property type="match status" value="1"/>
</dbReference>
<dbReference type="PATRIC" id="fig|1280950.3.peg.1890"/>
<dbReference type="InterPro" id="IPR007627">
    <property type="entry name" value="RNA_pol_sigma70_r2"/>
</dbReference>
<dbReference type="GO" id="GO:0016987">
    <property type="term" value="F:sigma factor activity"/>
    <property type="evidence" value="ECO:0007669"/>
    <property type="project" value="UniProtKB-KW"/>
</dbReference>
<dbReference type="InterPro" id="IPR014284">
    <property type="entry name" value="RNA_pol_sigma-70_dom"/>
</dbReference>
<evidence type="ECO:0000313" key="10">
    <source>
        <dbReference type="Proteomes" id="UP000025171"/>
    </source>
</evidence>
<name>A0A059FNM4_9PROT</name>
<evidence type="ECO:0000259" key="7">
    <source>
        <dbReference type="Pfam" id="PF04542"/>
    </source>
</evidence>
<keyword evidence="4 6" id="KW-0238">DNA-binding</keyword>
<feature type="domain" description="RNA polymerase sigma factor 70 region 4 type 2" evidence="8">
    <location>
        <begin position="110"/>
        <end position="160"/>
    </location>
</feature>
<dbReference type="SUPFAM" id="SSF88946">
    <property type="entry name" value="Sigma2 domain of RNA polymerase sigma factors"/>
    <property type="match status" value="1"/>
</dbReference>
<keyword evidence="10" id="KW-1185">Reference proteome</keyword>
<dbReference type="STRING" id="1280950.HJO_09449"/>
<evidence type="ECO:0000256" key="3">
    <source>
        <dbReference type="ARBA" id="ARBA00023082"/>
    </source>
</evidence>
<keyword evidence="2 6" id="KW-0805">Transcription regulation</keyword>
<dbReference type="InterPro" id="IPR039425">
    <property type="entry name" value="RNA_pol_sigma-70-like"/>
</dbReference>
<keyword evidence="3 6" id="KW-0731">Sigma factor</keyword>
<dbReference type="Proteomes" id="UP000025171">
    <property type="component" value="Unassembled WGS sequence"/>
</dbReference>
<keyword evidence="5 6" id="KW-0804">Transcription</keyword>
<organism evidence="9 10">
    <name type="scientific">Hyphomonas johnsonii MHS-2</name>
    <dbReference type="NCBI Taxonomy" id="1280950"/>
    <lineage>
        <taxon>Bacteria</taxon>
        <taxon>Pseudomonadati</taxon>
        <taxon>Pseudomonadota</taxon>
        <taxon>Alphaproteobacteria</taxon>
        <taxon>Hyphomonadales</taxon>
        <taxon>Hyphomonadaceae</taxon>
        <taxon>Hyphomonas</taxon>
    </lineage>
</organism>
<evidence type="ECO:0000256" key="6">
    <source>
        <dbReference type="RuleBase" id="RU000716"/>
    </source>
</evidence>
<evidence type="ECO:0000256" key="5">
    <source>
        <dbReference type="ARBA" id="ARBA00023163"/>
    </source>
</evidence>
<dbReference type="eggNOG" id="COG1595">
    <property type="taxonomic scope" value="Bacteria"/>
</dbReference>
<dbReference type="PANTHER" id="PTHR43133">
    <property type="entry name" value="RNA POLYMERASE ECF-TYPE SIGMA FACTO"/>
    <property type="match status" value="1"/>
</dbReference>
<accession>A0A059FNM4</accession>
<dbReference type="CDD" id="cd06171">
    <property type="entry name" value="Sigma70_r4"/>
    <property type="match status" value="1"/>
</dbReference>